<dbReference type="EMBL" id="JAIWYP010000001">
    <property type="protein sequence ID" value="KAH3881760.1"/>
    <property type="molecule type" value="Genomic_DNA"/>
</dbReference>
<evidence type="ECO:0000313" key="2">
    <source>
        <dbReference type="Proteomes" id="UP000828390"/>
    </source>
</evidence>
<dbReference type="AlphaFoldDB" id="A0A9D4RWR6"/>
<proteinExistence type="predicted"/>
<sequence>MHLWITGPKWLWKDDVAAMCDRSTAHGQRSSCRLGRQAGIAGSQGAWKPGGVHATGDGLVPRPDYRGDVAVLWSATWHGQRSHWSAHRLPHRLPDAA</sequence>
<comment type="caution">
    <text evidence="1">The sequence shown here is derived from an EMBL/GenBank/DDBJ whole genome shotgun (WGS) entry which is preliminary data.</text>
</comment>
<reference evidence="1" key="1">
    <citation type="journal article" date="2019" name="bioRxiv">
        <title>The Genome of the Zebra Mussel, Dreissena polymorpha: A Resource for Invasive Species Research.</title>
        <authorList>
            <person name="McCartney M.A."/>
            <person name="Auch B."/>
            <person name="Kono T."/>
            <person name="Mallez S."/>
            <person name="Zhang Y."/>
            <person name="Obille A."/>
            <person name="Becker A."/>
            <person name="Abrahante J.E."/>
            <person name="Garbe J."/>
            <person name="Badalamenti J.P."/>
            <person name="Herman A."/>
            <person name="Mangelson H."/>
            <person name="Liachko I."/>
            <person name="Sullivan S."/>
            <person name="Sone E.D."/>
            <person name="Koren S."/>
            <person name="Silverstein K.A.T."/>
            <person name="Beckman K.B."/>
            <person name="Gohl D.M."/>
        </authorList>
    </citation>
    <scope>NUCLEOTIDE SEQUENCE</scope>
    <source>
        <strain evidence="1">Duluth1</strain>
        <tissue evidence="1">Whole animal</tissue>
    </source>
</reference>
<organism evidence="1 2">
    <name type="scientific">Dreissena polymorpha</name>
    <name type="common">Zebra mussel</name>
    <name type="synonym">Mytilus polymorpha</name>
    <dbReference type="NCBI Taxonomy" id="45954"/>
    <lineage>
        <taxon>Eukaryota</taxon>
        <taxon>Metazoa</taxon>
        <taxon>Spiralia</taxon>
        <taxon>Lophotrochozoa</taxon>
        <taxon>Mollusca</taxon>
        <taxon>Bivalvia</taxon>
        <taxon>Autobranchia</taxon>
        <taxon>Heteroconchia</taxon>
        <taxon>Euheterodonta</taxon>
        <taxon>Imparidentia</taxon>
        <taxon>Neoheterodontei</taxon>
        <taxon>Myida</taxon>
        <taxon>Dreissenoidea</taxon>
        <taxon>Dreissenidae</taxon>
        <taxon>Dreissena</taxon>
    </lineage>
</organism>
<name>A0A9D4RWR6_DREPO</name>
<gene>
    <name evidence="1" type="ORF">DPMN_005687</name>
</gene>
<dbReference type="Proteomes" id="UP000828390">
    <property type="component" value="Unassembled WGS sequence"/>
</dbReference>
<evidence type="ECO:0000313" key="1">
    <source>
        <dbReference type="EMBL" id="KAH3881760.1"/>
    </source>
</evidence>
<reference evidence="1" key="2">
    <citation type="submission" date="2020-11" db="EMBL/GenBank/DDBJ databases">
        <authorList>
            <person name="McCartney M.A."/>
            <person name="Auch B."/>
            <person name="Kono T."/>
            <person name="Mallez S."/>
            <person name="Becker A."/>
            <person name="Gohl D.M."/>
            <person name="Silverstein K.A.T."/>
            <person name="Koren S."/>
            <person name="Bechman K.B."/>
            <person name="Herman A."/>
            <person name="Abrahante J.E."/>
            <person name="Garbe J."/>
        </authorList>
    </citation>
    <scope>NUCLEOTIDE SEQUENCE</scope>
    <source>
        <strain evidence="1">Duluth1</strain>
        <tissue evidence="1">Whole animal</tissue>
    </source>
</reference>
<protein>
    <submittedName>
        <fullName evidence="1">Uncharacterized protein</fullName>
    </submittedName>
</protein>
<keyword evidence="2" id="KW-1185">Reference proteome</keyword>
<accession>A0A9D4RWR6</accession>